<evidence type="ECO:0000313" key="3">
    <source>
        <dbReference type="Proteomes" id="UP000619265"/>
    </source>
</evidence>
<dbReference type="Gene3D" id="3.30.559.10">
    <property type="entry name" value="Chloramphenicol acetyltransferase-like domain"/>
    <property type="match status" value="2"/>
</dbReference>
<protein>
    <recommendedName>
        <fullName evidence="4">Spermidine coumaroyl-CoA acyltransferase-like</fullName>
    </recommendedName>
</protein>
<dbReference type="InterPro" id="IPR023213">
    <property type="entry name" value="CAT-like_dom_sf"/>
</dbReference>
<reference evidence="2" key="2">
    <citation type="submission" date="2020-03" db="EMBL/GenBank/DDBJ databases">
        <title>Walnut 2.0.</title>
        <authorList>
            <person name="Marrano A."/>
            <person name="Britton M."/>
            <person name="Zimin A.V."/>
            <person name="Zaini P.A."/>
            <person name="Workman R."/>
            <person name="Puiu D."/>
            <person name="Bianco L."/>
            <person name="Allen B.J."/>
            <person name="Troggio M."/>
            <person name="Leslie C.A."/>
            <person name="Timp W."/>
            <person name="Dendekar A."/>
            <person name="Salzberg S.L."/>
            <person name="Neale D.B."/>
        </authorList>
    </citation>
    <scope>NUCLEOTIDE SEQUENCE</scope>
    <source>
        <tissue evidence="2">Leaves</tissue>
    </source>
</reference>
<dbReference type="PANTHER" id="PTHR31147:SF25">
    <property type="entry name" value="HXXXD-TYPE ACYL-TRANSFERASE FAMILY PROTEIN"/>
    <property type="match status" value="1"/>
</dbReference>
<evidence type="ECO:0000313" key="2">
    <source>
        <dbReference type="EMBL" id="KAF5446618.1"/>
    </source>
</evidence>
<sequence>FKTLATLLYITEKRVSFCSHSRLWLHYSILSGLKPQILSMANGHHYTPSFILEKQDVVLVKPSKPTPSGGLSLSSIDNNPSLEILCQTIYAYRSNADNPSINNDNHVFIRAVDPALVIKEALSKALVYYYPLAGMLKKHSDGRLQINCSADGVPFLVATANCRLSSLHYLEGIDVEVLKQFVFDFPSEGDSGYHPLVLQVTKFSCGGFTIGMGLSHSVCDGFGAGQFFRALVEFSSGKSDPSVKPVWERERLVGTPSEEPLRPFVDKETLATSPYLPTTDLLHACFHVSIESIKRLKMSLQEECGTESLNQSFTTIEVLGAYVWRSRFRALDLNSDGKTHFCLTMGIRKLLHPPLPDGYYGNAFASANVVLTGGELDEIPLSKVAKLIKESKKVASKSDYIMKSLGILERMRQQNMEIPASGATMVLTDWRQLGLLEEVDFGWKDPVNILPVPWNIFGYVDLCMFLPPSKVDPSMKGGVRILVSLPRPAMAKFEKEMDALKLGLDDGANQQKEIKY</sequence>
<organism evidence="2 3">
    <name type="scientific">Juglans regia</name>
    <name type="common">English walnut</name>
    <dbReference type="NCBI Taxonomy" id="51240"/>
    <lineage>
        <taxon>Eukaryota</taxon>
        <taxon>Viridiplantae</taxon>
        <taxon>Streptophyta</taxon>
        <taxon>Embryophyta</taxon>
        <taxon>Tracheophyta</taxon>
        <taxon>Spermatophyta</taxon>
        <taxon>Magnoliopsida</taxon>
        <taxon>eudicotyledons</taxon>
        <taxon>Gunneridae</taxon>
        <taxon>Pentapetalae</taxon>
        <taxon>rosids</taxon>
        <taxon>fabids</taxon>
        <taxon>Fagales</taxon>
        <taxon>Juglandaceae</taxon>
        <taxon>Juglans</taxon>
    </lineage>
</organism>
<dbReference type="InterPro" id="IPR050898">
    <property type="entry name" value="Plant_acyltransferase"/>
</dbReference>
<dbReference type="Gramene" id="Jr14_08010_p1">
    <property type="protein sequence ID" value="cds.Jr14_08010_p1"/>
    <property type="gene ID" value="Jr14_08010"/>
</dbReference>
<dbReference type="PANTHER" id="PTHR31147">
    <property type="entry name" value="ACYL TRANSFERASE 4"/>
    <property type="match status" value="1"/>
</dbReference>
<accession>A0A833WEX0</accession>
<evidence type="ECO:0000256" key="1">
    <source>
        <dbReference type="ARBA" id="ARBA00009861"/>
    </source>
</evidence>
<gene>
    <name evidence="2" type="ORF">F2P56_032229</name>
</gene>
<name>A0A833WEX0_JUGRE</name>
<dbReference type="Proteomes" id="UP000619265">
    <property type="component" value="Unassembled WGS sequence"/>
</dbReference>
<reference evidence="2" key="1">
    <citation type="submission" date="2015-10" db="EMBL/GenBank/DDBJ databases">
        <authorList>
            <person name="Martinez-Garcia P.J."/>
            <person name="Crepeau M.W."/>
            <person name="Puiu D."/>
            <person name="Gonzalez-Ibeas D."/>
            <person name="Whalen J."/>
            <person name="Stevens K."/>
            <person name="Paul R."/>
            <person name="Butterfield T."/>
            <person name="Britton M."/>
            <person name="Reagan R."/>
            <person name="Chakraborty S."/>
            <person name="Walawage S.L."/>
            <person name="Vasquez-Gross H.A."/>
            <person name="Cardeno C."/>
            <person name="Famula R."/>
            <person name="Pratt K."/>
            <person name="Kuruganti S."/>
            <person name="Aradhya M.K."/>
            <person name="Leslie C.A."/>
            <person name="Dandekar A.M."/>
            <person name="Salzberg S.L."/>
            <person name="Wegrzyn J.L."/>
            <person name="Langley C.H."/>
            <person name="Neale D.B."/>
        </authorList>
    </citation>
    <scope>NUCLEOTIDE SEQUENCE</scope>
    <source>
        <tissue evidence="2">Leaves</tissue>
    </source>
</reference>
<proteinExistence type="inferred from homology"/>
<comment type="caution">
    <text evidence="2">The sequence shown here is derived from an EMBL/GenBank/DDBJ whole genome shotgun (WGS) entry which is preliminary data.</text>
</comment>
<dbReference type="EMBL" id="LIHL02000014">
    <property type="protein sequence ID" value="KAF5446618.1"/>
    <property type="molecule type" value="Genomic_DNA"/>
</dbReference>
<comment type="similarity">
    <text evidence="1">Belongs to the plant acyltransferase family.</text>
</comment>
<dbReference type="AlphaFoldDB" id="A0A833WEX0"/>
<feature type="non-terminal residue" evidence="2">
    <location>
        <position position="1"/>
    </location>
</feature>
<evidence type="ECO:0008006" key="4">
    <source>
        <dbReference type="Google" id="ProtNLM"/>
    </source>
</evidence>
<dbReference type="Pfam" id="PF02458">
    <property type="entry name" value="Transferase"/>
    <property type="match status" value="1"/>
</dbReference>